<keyword evidence="1" id="KW-0413">Isomerase</keyword>
<dbReference type="InterPro" id="IPR026040">
    <property type="entry name" value="HyI-like"/>
</dbReference>
<dbReference type="SUPFAM" id="SSF51658">
    <property type="entry name" value="Xylose isomerase-like"/>
    <property type="match status" value="1"/>
</dbReference>
<dbReference type="EMBL" id="UINC01019089">
    <property type="protein sequence ID" value="SVA80651.1"/>
    <property type="molecule type" value="Genomic_DNA"/>
</dbReference>
<reference evidence="3" key="1">
    <citation type="submission" date="2018-05" db="EMBL/GenBank/DDBJ databases">
        <authorList>
            <person name="Lanie J.A."/>
            <person name="Ng W.-L."/>
            <person name="Kazmierczak K.M."/>
            <person name="Andrzejewski T.M."/>
            <person name="Davidsen T.M."/>
            <person name="Wayne K.J."/>
            <person name="Tettelin H."/>
            <person name="Glass J.I."/>
            <person name="Rusch D."/>
            <person name="Podicherti R."/>
            <person name="Tsui H.-C.T."/>
            <person name="Winkler M.E."/>
        </authorList>
    </citation>
    <scope>NUCLEOTIDE SEQUENCE</scope>
</reference>
<evidence type="ECO:0000313" key="3">
    <source>
        <dbReference type="EMBL" id="SVA80651.1"/>
    </source>
</evidence>
<dbReference type="FunFam" id="3.20.20.150:FF:000007">
    <property type="entry name" value="Hydroxypyruvate isomerase"/>
    <property type="match status" value="1"/>
</dbReference>
<dbReference type="PANTHER" id="PTHR43489:SF6">
    <property type="entry name" value="HYDROXYPYRUVATE ISOMERASE-RELATED"/>
    <property type="match status" value="1"/>
</dbReference>
<proteinExistence type="predicted"/>
<accession>A0A381YVL4</accession>
<dbReference type="GO" id="GO:0008903">
    <property type="term" value="F:hydroxypyruvate isomerase activity"/>
    <property type="evidence" value="ECO:0007669"/>
    <property type="project" value="TreeGrafter"/>
</dbReference>
<evidence type="ECO:0000256" key="1">
    <source>
        <dbReference type="ARBA" id="ARBA00023235"/>
    </source>
</evidence>
<organism evidence="3">
    <name type="scientific">marine metagenome</name>
    <dbReference type="NCBI Taxonomy" id="408172"/>
    <lineage>
        <taxon>unclassified sequences</taxon>
        <taxon>metagenomes</taxon>
        <taxon>ecological metagenomes</taxon>
    </lineage>
</organism>
<gene>
    <name evidence="3" type="ORF">METZ01_LOCUS133505</name>
</gene>
<dbReference type="PIRSF" id="PIRSF006241">
    <property type="entry name" value="HyI"/>
    <property type="match status" value="1"/>
</dbReference>
<dbReference type="NCBIfam" id="NF043033">
    <property type="entry name" value="OxoTetrIsom"/>
    <property type="match status" value="1"/>
</dbReference>
<name>A0A381YVL4_9ZZZZ</name>
<dbReference type="InterPro" id="IPR050417">
    <property type="entry name" value="Sugar_Epim/Isomerase"/>
</dbReference>
<dbReference type="Gene3D" id="3.20.20.150">
    <property type="entry name" value="Divalent-metal-dependent TIM barrel enzymes"/>
    <property type="match status" value="1"/>
</dbReference>
<dbReference type="PANTHER" id="PTHR43489">
    <property type="entry name" value="ISOMERASE"/>
    <property type="match status" value="1"/>
</dbReference>
<evidence type="ECO:0000259" key="2">
    <source>
        <dbReference type="Pfam" id="PF01261"/>
    </source>
</evidence>
<sequence length="260" mass="28097">MPKFAANLSTLFCEYPFLDRFEAAAAAGFRAVECQFPYRHEAAEIAERLQALELNLVLLNLPAGDLESGDIGIAADPGREVECRSAIDQGLAYAATLGCPMVHLLSGRVSPDLDSELAVGTYVDNLLYAANQSAGTGQKVLIEPFNATDVPGYLVGSAAQASEIIDKAASSRVALQFDFYHAQMGQGDLAETFSRHLDQIAHIQISGVPGRHEPDEGEINYPFLFELIDALGYEGYIGCEYHPVAATLDGLGWLEPYRPL</sequence>
<dbReference type="Pfam" id="PF01261">
    <property type="entry name" value="AP_endonuc_2"/>
    <property type="match status" value="1"/>
</dbReference>
<protein>
    <recommendedName>
        <fullName evidence="2">Xylose isomerase-like TIM barrel domain-containing protein</fullName>
    </recommendedName>
</protein>
<dbReference type="AlphaFoldDB" id="A0A381YVL4"/>
<dbReference type="InterPro" id="IPR013022">
    <property type="entry name" value="Xyl_isomerase-like_TIM-brl"/>
</dbReference>
<dbReference type="InterPro" id="IPR036237">
    <property type="entry name" value="Xyl_isomerase-like_sf"/>
</dbReference>
<feature type="domain" description="Xylose isomerase-like TIM barrel" evidence="2">
    <location>
        <begin position="21"/>
        <end position="256"/>
    </location>
</feature>
<dbReference type="InterPro" id="IPR053398">
    <property type="entry name" value="HPT_OtnI_isomerases"/>
</dbReference>
<dbReference type="GO" id="GO:0046487">
    <property type="term" value="P:glyoxylate metabolic process"/>
    <property type="evidence" value="ECO:0007669"/>
    <property type="project" value="TreeGrafter"/>
</dbReference>